<proteinExistence type="predicted"/>
<feature type="region of interest" description="Disordered" evidence="1">
    <location>
        <begin position="1"/>
        <end position="63"/>
    </location>
</feature>
<feature type="compositionally biased region" description="Basic residues" evidence="1">
    <location>
        <begin position="1"/>
        <end position="10"/>
    </location>
</feature>
<reference evidence="2" key="1">
    <citation type="submission" date="2023-01" db="EMBL/GenBank/DDBJ databases">
        <title>Draft genome sequence of Nocardiopsis sp. LSu2-4 isolated from halophytes.</title>
        <authorList>
            <person name="Duangmal K."/>
            <person name="Chantavorakit T."/>
        </authorList>
    </citation>
    <scope>NUCLEOTIDE SEQUENCE</scope>
    <source>
        <strain evidence="2">LSu2-4</strain>
    </source>
</reference>
<feature type="non-terminal residue" evidence="2">
    <location>
        <position position="1"/>
    </location>
</feature>
<comment type="caution">
    <text evidence="2">The sequence shown here is derived from an EMBL/GenBank/DDBJ whole genome shotgun (WGS) entry which is preliminary data.</text>
</comment>
<accession>A0ABT4TP72</accession>
<feature type="compositionally biased region" description="Polar residues" evidence="1">
    <location>
        <begin position="37"/>
        <end position="63"/>
    </location>
</feature>
<keyword evidence="3" id="KW-1185">Reference proteome</keyword>
<protein>
    <submittedName>
        <fullName evidence="2">Uncharacterized protein</fullName>
    </submittedName>
</protein>
<organism evidence="2 3">
    <name type="scientific">Nocardiopsis suaedae</name>
    <dbReference type="NCBI Taxonomy" id="3018444"/>
    <lineage>
        <taxon>Bacteria</taxon>
        <taxon>Bacillati</taxon>
        <taxon>Actinomycetota</taxon>
        <taxon>Actinomycetes</taxon>
        <taxon>Streptosporangiales</taxon>
        <taxon>Nocardiopsidaceae</taxon>
        <taxon>Nocardiopsis</taxon>
    </lineage>
</organism>
<evidence type="ECO:0000313" key="2">
    <source>
        <dbReference type="EMBL" id="MDA2806489.1"/>
    </source>
</evidence>
<sequence>HREKGIRRPGGRPGPVSGAPAEPPTCTASSPAPGKQAQGTAPLTLSPPRTVTTHTPGGRQNSR</sequence>
<evidence type="ECO:0000256" key="1">
    <source>
        <dbReference type="SAM" id="MobiDB-lite"/>
    </source>
</evidence>
<evidence type="ECO:0000313" key="3">
    <source>
        <dbReference type="Proteomes" id="UP001165685"/>
    </source>
</evidence>
<gene>
    <name evidence="2" type="ORF">O4U47_18405</name>
</gene>
<dbReference type="EMBL" id="JAQFWP010000036">
    <property type="protein sequence ID" value="MDA2806489.1"/>
    <property type="molecule type" value="Genomic_DNA"/>
</dbReference>
<dbReference type="Proteomes" id="UP001165685">
    <property type="component" value="Unassembled WGS sequence"/>
</dbReference>
<name>A0ABT4TP72_9ACTN</name>